<evidence type="ECO:0000313" key="3">
    <source>
        <dbReference type="Proteomes" id="UP000027920"/>
    </source>
</evidence>
<evidence type="ECO:0000259" key="1">
    <source>
        <dbReference type="Pfam" id="PF07883"/>
    </source>
</evidence>
<accession>A0A072PGC1</accession>
<reference evidence="2 3" key="1">
    <citation type="submission" date="2013-03" db="EMBL/GenBank/DDBJ databases">
        <title>The Genome Sequence of Exophiala aquamarina CBS 119918.</title>
        <authorList>
            <consortium name="The Broad Institute Genomics Platform"/>
            <person name="Cuomo C."/>
            <person name="de Hoog S."/>
            <person name="Gorbushina A."/>
            <person name="Walker B."/>
            <person name="Young S.K."/>
            <person name="Zeng Q."/>
            <person name="Gargeya S."/>
            <person name="Fitzgerald M."/>
            <person name="Haas B."/>
            <person name="Abouelleil A."/>
            <person name="Allen A.W."/>
            <person name="Alvarado L."/>
            <person name="Arachchi H.M."/>
            <person name="Berlin A.M."/>
            <person name="Chapman S.B."/>
            <person name="Gainer-Dewar J."/>
            <person name="Goldberg J."/>
            <person name="Griggs A."/>
            <person name="Gujja S."/>
            <person name="Hansen M."/>
            <person name="Howarth C."/>
            <person name="Imamovic A."/>
            <person name="Ireland A."/>
            <person name="Larimer J."/>
            <person name="McCowan C."/>
            <person name="Murphy C."/>
            <person name="Pearson M."/>
            <person name="Poon T.W."/>
            <person name="Priest M."/>
            <person name="Roberts A."/>
            <person name="Saif S."/>
            <person name="Shea T."/>
            <person name="Sisk P."/>
            <person name="Sykes S."/>
            <person name="Wortman J."/>
            <person name="Nusbaum C."/>
            <person name="Birren B."/>
        </authorList>
    </citation>
    <scope>NUCLEOTIDE SEQUENCE [LARGE SCALE GENOMIC DNA]</scope>
    <source>
        <strain evidence="2 3">CBS 119918</strain>
    </source>
</reference>
<dbReference type="InterPro" id="IPR014710">
    <property type="entry name" value="RmlC-like_jellyroll"/>
</dbReference>
<dbReference type="InterPro" id="IPR047142">
    <property type="entry name" value="OryJ/VirC-like"/>
</dbReference>
<dbReference type="InterPro" id="IPR011051">
    <property type="entry name" value="RmlC_Cupin_sf"/>
</dbReference>
<feature type="domain" description="Cupin type-2" evidence="1">
    <location>
        <begin position="90"/>
        <end position="155"/>
    </location>
</feature>
<organism evidence="2 3">
    <name type="scientific">Exophiala aquamarina CBS 119918</name>
    <dbReference type="NCBI Taxonomy" id="1182545"/>
    <lineage>
        <taxon>Eukaryota</taxon>
        <taxon>Fungi</taxon>
        <taxon>Dikarya</taxon>
        <taxon>Ascomycota</taxon>
        <taxon>Pezizomycotina</taxon>
        <taxon>Eurotiomycetes</taxon>
        <taxon>Chaetothyriomycetidae</taxon>
        <taxon>Chaetothyriales</taxon>
        <taxon>Herpotrichiellaceae</taxon>
        <taxon>Exophiala</taxon>
    </lineage>
</organism>
<dbReference type="Pfam" id="PF07883">
    <property type="entry name" value="Cupin_2"/>
    <property type="match status" value="1"/>
</dbReference>
<dbReference type="Gene3D" id="2.60.120.10">
    <property type="entry name" value="Jelly Rolls"/>
    <property type="match status" value="1"/>
</dbReference>
<dbReference type="HOGENOM" id="CLU_096188_0_0_1"/>
<dbReference type="EMBL" id="AMGV01000009">
    <property type="protein sequence ID" value="KEF54610.1"/>
    <property type="molecule type" value="Genomic_DNA"/>
</dbReference>
<dbReference type="STRING" id="1182545.A0A072PGC1"/>
<gene>
    <name evidence="2" type="ORF">A1O9_09052</name>
</gene>
<dbReference type="Proteomes" id="UP000027920">
    <property type="component" value="Unassembled WGS sequence"/>
</dbReference>
<dbReference type="VEuPathDB" id="FungiDB:A1O9_09052"/>
<dbReference type="GeneID" id="25283962"/>
<dbReference type="OrthoDB" id="5840532at2759"/>
<proteinExistence type="predicted"/>
<name>A0A072PGC1_9EURO</name>
<dbReference type="AlphaFoldDB" id="A0A072PGC1"/>
<dbReference type="PANTHER" id="PTHR36156:SF2">
    <property type="entry name" value="CUPIN TYPE-2 DOMAIN-CONTAINING PROTEIN"/>
    <property type="match status" value="1"/>
</dbReference>
<dbReference type="SUPFAM" id="SSF51182">
    <property type="entry name" value="RmlC-like cupins"/>
    <property type="match status" value="1"/>
</dbReference>
<dbReference type="InterPro" id="IPR013096">
    <property type="entry name" value="Cupin_2"/>
</dbReference>
<sequence>MATASILKSGLPDPTVHITTHNSDGKATLYSASPSQWSWVDEFGVGLNAVYTTSTFPVSMNNNADIESHEATIASAKLGLVQKNGTVCRIVDYAPESPPHMHRTQSLDYGVVLSGEMVMELEDGSETKLKPGDVVVQRGTNHSWHNPSKTMWSRMLFVLQHSEPVIVDGKRLREEIGSADKHIPRSGNDE</sequence>
<protein>
    <recommendedName>
        <fullName evidence="1">Cupin type-2 domain-containing protein</fullName>
    </recommendedName>
</protein>
<dbReference type="CDD" id="cd02231">
    <property type="entry name" value="cupin_BLL6423-like"/>
    <property type="match status" value="1"/>
</dbReference>
<dbReference type="RefSeq" id="XP_013257200.1">
    <property type="nucleotide sequence ID" value="XM_013401746.1"/>
</dbReference>
<comment type="caution">
    <text evidence="2">The sequence shown here is derived from an EMBL/GenBank/DDBJ whole genome shotgun (WGS) entry which is preliminary data.</text>
</comment>
<keyword evidence="3" id="KW-1185">Reference proteome</keyword>
<dbReference type="PANTHER" id="PTHR36156">
    <property type="entry name" value="SLR2101 PROTEIN"/>
    <property type="match status" value="1"/>
</dbReference>
<evidence type="ECO:0000313" key="2">
    <source>
        <dbReference type="EMBL" id="KEF54610.1"/>
    </source>
</evidence>